<dbReference type="AlphaFoldDB" id="A0A918EI52"/>
<dbReference type="PANTHER" id="PTHR30346:SF0">
    <property type="entry name" value="HCA OPERON TRANSCRIPTIONAL ACTIVATOR HCAR"/>
    <property type="match status" value="1"/>
</dbReference>
<dbReference type="PROSITE" id="PS50931">
    <property type="entry name" value="HTH_LYSR"/>
    <property type="match status" value="1"/>
</dbReference>
<evidence type="ECO:0000259" key="5">
    <source>
        <dbReference type="PROSITE" id="PS50931"/>
    </source>
</evidence>
<dbReference type="Pfam" id="PF03466">
    <property type="entry name" value="LysR_substrate"/>
    <property type="match status" value="1"/>
</dbReference>
<dbReference type="Gene3D" id="3.40.190.10">
    <property type="entry name" value="Periplasmic binding protein-like II"/>
    <property type="match status" value="2"/>
</dbReference>
<dbReference type="InterPro" id="IPR036390">
    <property type="entry name" value="WH_DNA-bd_sf"/>
</dbReference>
<dbReference type="RefSeq" id="WP_229796421.1">
    <property type="nucleotide sequence ID" value="NZ_BMRG01000034.1"/>
</dbReference>
<evidence type="ECO:0000313" key="6">
    <source>
        <dbReference type="EMBL" id="GGP87201.1"/>
    </source>
</evidence>
<dbReference type="SUPFAM" id="SSF53850">
    <property type="entry name" value="Periplasmic binding protein-like II"/>
    <property type="match status" value="1"/>
</dbReference>
<feature type="domain" description="HTH lysR-type" evidence="5">
    <location>
        <begin position="15"/>
        <end position="73"/>
    </location>
</feature>
<keyword evidence="2" id="KW-0805">Transcription regulation</keyword>
<dbReference type="Proteomes" id="UP000639606">
    <property type="component" value="Unassembled WGS sequence"/>
</dbReference>
<keyword evidence="4" id="KW-0804">Transcription</keyword>
<keyword evidence="3" id="KW-0238">DNA-binding</keyword>
<comment type="caution">
    <text evidence="6">The sequence shown here is derived from an EMBL/GenBank/DDBJ whole genome shotgun (WGS) entry which is preliminary data.</text>
</comment>
<evidence type="ECO:0000256" key="3">
    <source>
        <dbReference type="ARBA" id="ARBA00023125"/>
    </source>
</evidence>
<name>A0A918EI52_9PSEU</name>
<dbReference type="PANTHER" id="PTHR30346">
    <property type="entry name" value="TRANSCRIPTIONAL DUAL REGULATOR HCAR-RELATED"/>
    <property type="match status" value="1"/>
</dbReference>
<dbReference type="InterPro" id="IPR036388">
    <property type="entry name" value="WH-like_DNA-bd_sf"/>
</dbReference>
<dbReference type="SUPFAM" id="SSF46785">
    <property type="entry name" value="Winged helix' DNA-binding domain"/>
    <property type="match status" value="1"/>
</dbReference>
<protein>
    <submittedName>
        <fullName evidence="6">LysR family transcriptional regulator</fullName>
    </submittedName>
</protein>
<dbReference type="InterPro" id="IPR005119">
    <property type="entry name" value="LysR_subst-bd"/>
</dbReference>
<dbReference type="Pfam" id="PF00126">
    <property type="entry name" value="HTH_1"/>
    <property type="match status" value="1"/>
</dbReference>
<evidence type="ECO:0000256" key="1">
    <source>
        <dbReference type="ARBA" id="ARBA00009437"/>
    </source>
</evidence>
<dbReference type="GO" id="GO:0032993">
    <property type="term" value="C:protein-DNA complex"/>
    <property type="evidence" value="ECO:0007669"/>
    <property type="project" value="TreeGrafter"/>
</dbReference>
<reference evidence="6" key="2">
    <citation type="submission" date="2020-09" db="EMBL/GenBank/DDBJ databases">
        <authorList>
            <person name="Sun Q."/>
            <person name="Ohkuma M."/>
        </authorList>
    </citation>
    <scope>NUCLEOTIDE SEQUENCE</scope>
    <source>
        <strain evidence="6">JCM 3313</strain>
    </source>
</reference>
<accession>A0A918EI52</accession>
<sequence length="312" mass="35742">MLSSTGAELKTEVHMELRDIEIFLTLAEELHFGRTAERLHVSQARISQAVNHQERRLGGVLFDRANRRQVRLTPLGRQLRDDLRPVYAGLRDSLERARLAAQGVTHLLRVGMLPINTYDLRPLWDAFRARHAEWRLQFRHAPFVDPFAGLRRGEVDVLVTWLPVEEPDLTVGPTLFTETRVLAVSTGHELTRCPSISLEVVGDFQHVDVKSVPSYWYDSYVPPHTRTGRLIERGPAVRSLEEVFTLTSLGEVVTLFPRHMTRYWVRPDITYLPVRDMSALPYAMVWRTEAETPPIRALAQTARDMGPWTPQG</sequence>
<gene>
    <name evidence="6" type="ORF">GCM10010185_71210</name>
</gene>
<organism evidence="6 7">
    <name type="scientific">Saccharothrix coeruleofusca</name>
    <dbReference type="NCBI Taxonomy" id="33919"/>
    <lineage>
        <taxon>Bacteria</taxon>
        <taxon>Bacillati</taxon>
        <taxon>Actinomycetota</taxon>
        <taxon>Actinomycetes</taxon>
        <taxon>Pseudonocardiales</taxon>
        <taxon>Pseudonocardiaceae</taxon>
        <taxon>Saccharothrix</taxon>
    </lineage>
</organism>
<dbReference type="InterPro" id="IPR000847">
    <property type="entry name" value="LysR_HTH_N"/>
</dbReference>
<comment type="similarity">
    <text evidence="1">Belongs to the LysR transcriptional regulatory family.</text>
</comment>
<evidence type="ECO:0000256" key="2">
    <source>
        <dbReference type="ARBA" id="ARBA00023015"/>
    </source>
</evidence>
<dbReference type="Gene3D" id="1.10.10.10">
    <property type="entry name" value="Winged helix-like DNA-binding domain superfamily/Winged helix DNA-binding domain"/>
    <property type="match status" value="1"/>
</dbReference>
<reference evidence="6" key="1">
    <citation type="journal article" date="2014" name="Int. J. Syst. Evol. Microbiol.">
        <title>Complete genome sequence of Corynebacterium casei LMG S-19264T (=DSM 44701T), isolated from a smear-ripened cheese.</title>
        <authorList>
            <consortium name="US DOE Joint Genome Institute (JGI-PGF)"/>
            <person name="Walter F."/>
            <person name="Albersmeier A."/>
            <person name="Kalinowski J."/>
            <person name="Ruckert C."/>
        </authorList>
    </citation>
    <scope>NUCLEOTIDE SEQUENCE</scope>
    <source>
        <strain evidence="6">JCM 3313</strain>
    </source>
</reference>
<dbReference type="EMBL" id="BMRG01000034">
    <property type="protein sequence ID" value="GGP87201.1"/>
    <property type="molecule type" value="Genomic_DNA"/>
</dbReference>
<dbReference type="GO" id="GO:0003700">
    <property type="term" value="F:DNA-binding transcription factor activity"/>
    <property type="evidence" value="ECO:0007669"/>
    <property type="project" value="InterPro"/>
</dbReference>
<proteinExistence type="inferred from homology"/>
<evidence type="ECO:0000256" key="4">
    <source>
        <dbReference type="ARBA" id="ARBA00023163"/>
    </source>
</evidence>
<keyword evidence="7" id="KW-1185">Reference proteome</keyword>
<dbReference type="GO" id="GO:0003677">
    <property type="term" value="F:DNA binding"/>
    <property type="evidence" value="ECO:0007669"/>
    <property type="project" value="UniProtKB-KW"/>
</dbReference>
<evidence type="ECO:0000313" key="7">
    <source>
        <dbReference type="Proteomes" id="UP000639606"/>
    </source>
</evidence>